<evidence type="ECO:0000256" key="1">
    <source>
        <dbReference type="ARBA" id="ARBA00022723"/>
    </source>
</evidence>
<proteinExistence type="predicted"/>
<keyword evidence="1" id="KW-0479">Metal-binding</keyword>
<accession>X6NAH7</accession>
<dbReference type="GO" id="GO:0005739">
    <property type="term" value="C:mitochondrion"/>
    <property type="evidence" value="ECO:0007669"/>
    <property type="project" value="TreeGrafter"/>
</dbReference>
<dbReference type="InterPro" id="IPR054734">
    <property type="entry name" value="PqqF-like_C_4"/>
</dbReference>
<dbReference type="Proteomes" id="UP000023152">
    <property type="component" value="Unassembled WGS sequence"/>
</dbReference>
<dbReference type="PANTHER" id="PTHR43690:SF18">
    <property type="entry name" value="INSULIN-DEGRADING ENZYME-RELATED"/>
    <property type="match status" value="1"/>
</dbReference>
<dbReference type="OrthoDB" id="5099124at2759"/>
<name>X6NAH7_RETFI</name>
<dbReference type="PANTHER" id="PTHR43690">
    <property type="entry name" value="NARDILYSIN"/>
    <property type="match status" value="1"/>
</dbReference>
<keyword evidence="4" id="KW-1185">Reference proteome</keyword>
<dbReference type="Pfam" id="PF22456">
    <property type="entry name" value="PqqF-like_C_4"/>
    <property type="match status" value="1"/>
</dbReference>
<dbReference type="GO" id="GO:0051603">
    <property type="term" value="P:proteolysis involved in protein catabolic process"/>
    <property type="evidence" value="ECO:0007669"/>
    <property type="project" value="TreeGrafter"/>
</dbReference>
<dbReference type="SUPFAM" id="SSF63411">
    <property type="entry name" value="LuxS/MPP-like metallohydrolase"/>
    <property type="match status" value="1"/>
</dbReference>
<dbReference type="Gene3D" id="3.30.830.10">
    <property type="entry name" value="Metalloenzyme, LuxS/M16 peptidase-like"/>
    <property type="match status" value="1"/>
</dbReference>
<protein>
    <recommendedName>
        <fullName evidence="2">Coenzyme PQQ synthesis protein F-like C-terminal lobe domain-containing protein</fullName>
    </recommendedName>
</protein>
<dbReference type="GO" id="GO:0005829">
    <property type="term" value="C:cytosol"/>
    <property type="evidence" value="ECO:0007669"/>
    <property type="project" value="TreeGrafter"/>
</dbReference>
<evidence type="ECO:0000313" key="3">
    <source>
        <dbReference type="EMBL" id="ETO22873.1"/>
    </source>
</evidence>
<evidence type="ECO:0000313" key="4">
    <source>
        <dbReference type="Proteomes" id="UP000023152"/>
    </source>
</evidence>
<feature type="domain" description="Coenzyme PQQ synthesis protein F-like C-terminal lobe" evidence="2">
    <location>
        <begin position="119"/>
        <end position="218"/>
    </location>
</feature>
<dbReference type="AlphaFoldDB" id="X6NAH7"/>
<reference evidence="3 4" key="1">
    <citation type="journal article" date="2013" name="Curr. Biol.">
        <title>The Genome of the Foraminiferan Reticulomyxa filosa.</title>
        <authorList>
            <person name="Glockner G."/>
            <person name="Hulsmann N."/>
            <person name="Schleicher M."/>
            <person name="Noegel A.A."/>
            <person name="Eichinger L."/>
            <person name="Gallinger C."/>
            <person name="Pawlowski J."/>
            <person name="Sierra R."/>
            <person name="Euteneuer U."/>
            <person name="Pillet L."/>
            <person name="Moustafa A."/>
            <person name="Platzer M."/>
            <person name="Groth M."/>
            <person name="Szafranski K."/>
            <person name="Schliwa M."/>
        </authorList>
    </citation>
    <scope>NUCLEOTIDE SEQUENCE [LARGE SCALE GENOMIC DNA]</scope>
</reference>
<dbReference type="InterPro" id="IPR011249">
    <property type="entry name" value="Metalloenz_LuxS/M16"/>
</dbReference>
<dbReference type="GO" id="GO:0004222">
    <property type="term" value="F:metalloendopeptidase activity"/>
    <property type="evidence" value="ECO:0007669"/>
    <property type="project" value="TreeGrafter"/>
</dbReference>
<gene>
    <name evidence="3" type="ORF">RFI_14320</name>
</gene>
<dbReference type="EMBL" id="ASPP01010400">
    <property type="protein sequence ID" value="ETO22873.1"/>
    <property type="molecule type" value="Genomic_DNA"/>
</dbReference>
<organism evidence="3 4">
    <name type="scientific">Reticulomyxa filosa</name>
    <dbReference type="NCBI Taxonomy" id="46433"/>
    <lineage>
        <taxon>Eukaryota</taxon>
        <taxon>Sar</taxon>
        <taxon>Rhizaria</taxon>
        <taxon>Retaria</taxon>
        <taxon>Foraminifera</taxon>
        <taxon>Monothalamids</taxon>
        <taxon>Reticulomyxidae</taxon>
        <taxon>Reticulomyxa</taxon>
    </lineage>
</organism>
<evidence type="ECO:0000259" key="2">
    <source>
        <dbReference type="Pfam" id="PF22456"/>
    </source>
</evidence>
<dbReference type="InterPro" id="IPR050626">
    <property type="entry name" value="Peptidase_M16"/>
</dbReference>
<dbReference type="GO" id="GO:0043171">
    <property type="term" value="P:peptide catabolic process"/>
    <property type="evidence" value="ECO:0007669"/>
    <property type="project" value="TreeGrafter"/>
</dbReference>
<comment type="caution">
    <text evidence="3">The sequence shown here is derived from an EMBL/GenBank/DDBJ whole genome shotgun (WGS) entry which is preliminary data.</text>
</comment>
<dbReference type="GO" id="GO:0046872">
    <property type="term" value="F:metal ion binding"/>
    <property type="evidence" value="ECO:0007669"/>
    <property type="project" value="UniProtKB-KW"/>
</dbReference>
<sequence>MYDFFFFFLCLYYCKPCNITKKLFEELHIQGLVYGNAEAKHAVEIYGEIIQKYMLNSGTKGYEPNEFFAAYKGHLRIPADGVAYTLRFKNLNSGDNNSAISNEYFFTIDTPKDWGLLRLLAHIESAPCFTQLRTKEQLGYIVWSFPNIFRGLISFRVVIQSVIAHPLKLDERIENFLHDFRNQLVSMDSQVFESNKKGIINNLLEKTKGIRQQLDRYWKEFEFNLFFLFFSSSGQSLLNQIVAKEVSKLSLKDVLTFFDEYILGLKKTRAKLSIQCFGKGHRNVEEEKEEEKNDVCVLGVEDISTIRSNHQNEKKKSTTNKANVTKKGCSMLFFLKKGVKKKNNNAKSFELILTKQKRKKKER</sequence>